<dbReference type="RefSeq" id="WP_006007425.1">
    <property type="nucleotide sequence ID" value="NZ_CABKOD010000039.1"/>
</dbReference>
<organism evidence="2 3">
    <name type="scientific">Desulfovibrio piger</name>
    <dbReference type="NCBI Taxonomy" id="901"/>
    <lineage>
        <taxon>Bacteria</taxon>
        <taxon>Pseudomonadati</taxon>
        <taxon>Thermodesulfobacteriota</taxon>
        <taxon>Desulfovibrionia</taxon>
        <taxon>Desulfovibrionales</taxon>
        <taxon>Desulfovibrionaceae</taxon>
        <taxon>Desulfovibrio</taxon>
    </lineage>
</organism>
<gene>
    <name evidence="2" type="ORF">DESPIGER_2072</name>
</gene>
<evidence type="ECO:0000313" key="3">
    <source>
        <dbReference type="Proteomes" id="UP000186323"/>
    </source>
</evidence>
<dbReference type="Proteomes" id="UP000186323">
    <property type="component" value="Chromosome I"/>
</dbReference>
<proteinExistence type="predicted"/>
<protein>
    <submittedName>
        <fullName evidence="2">Serine phosphatase RsbU, regulator of sigma subunit</fullName>
    </submittedName>
</protein>
<keyword evidence="3" id="KW-1185">Reference proteome</keyword>
<sequence length="184" mass="20069">MPQDYFRALRDVALAINASLDPKDVLHKISEHTAQTMNCKACTIRLLDSTGHFLLPSAAYGLSATYMRKGPVEVKRSGLDSEVLSGKAIHLKDATSDGRFQYPESAKAEGLVSVLSAPLSVGGKVIGLIRVYSSEEREFSADEDSFMMAVAAISAVAIENARLHDALRNNYELMAKHAYSVYED</sequence>
<evidence type="ECO:0000313" key="2">
    <source>
        <dbReference type="EMBL" id="SFV73896.1"/>
    </source>
</evidence>
<dbReference type="InterPro" id="IPR029016">
    <property type="entry name" value="GAF-like_dom_sf"/>
</dbReference>
<dbReference type="KEGG" id="dpg:DESPIGER_2072"/>
<dbReference type="GeneID" id="83732309"/>
<reference evidence="3" key="1">
    <citation type="submission" date="2016-10" db="EMBL/GenBank/DDBJ databases">
        <authorList>
            <person name="Wegmann U."/>
        </authorList>
    </citation>
    <scope>NUCLEOTIDE SEQUENCE [LARGE SCALE GENOMIC DNA]</scope>
</reference>
<name>A0A1K1LGS5_9BACT</name>
<dbReference type="Pfam" id="PF01590">
    <property type="entry name" value="GAF"/>
    <property type="match status" value="1"/>
</dbReference>
<dbReference type="InterPro" id="IPR003018">
    <property type="entry name" value="GAF"/>
</dbReference>
<dbReference type="SUPFAM" id="SSF55781">
    <property type="entry name" value="GAF domain-like"/>
    <property type="match status" value="1"/>
</dbReference>
<evidence type="ECO:0000259" key="1">
    <source>
        <dbReference type="SMART" id="SM00065"/>
    </source>
</evidence>
<dbReference type="EMBL" id="LT630450">
    <property type="protein sequence ID" value="SFV73896.1"/>
    <property type="molecule type" value="Genomic_DNA"/>
</dbReference>
<accession>A0A1K1LGS5</accession>
<dbReference type="SMART" id="SM00065">
    <property type="entry name" value="GAF"/>
    <property type="match status" value="1"/>
</dbReference>
<dbReference type="Gene3D" id="3.30.450.40">
    <property type="match status" value="1"/>
</dbReference>
<feature type="domain" description="GAF" evidence="1">
    <location>
        <begin position="21"/>
        <end position="168"/>
    </location>
</feature>
<dbReference type="AlphaFoldDB" id="A0A1K1LGS5"/>
<dbReference type="OrthoDB" id="9765588at2"/>